<evidence type="ECO:0000313" key="6">
    <source>
        <dbReference type="EMBL" id="PWN30925.1"/>
    </source>
</evidence>
<dbReference type="Gene3D" id="2.130.10.10">
    <property type="entry name" value="YVTN repeat-like/Quinoprotein amine dehydrogenase"/>
    <property type="match status" value="2"/>
</dbReference>
<dbReference type="InterPro" id="IPR020472">
    <property type="entry name" value="WD40_PAC1"/>
</dbReference>
<protein>
    <submittedName>
        <fullName evidence="6">Uncharacterized protein</fullName>
    </submittedName>
</protein>
<accession>A0A316V658</accession>
<feature type="region of interest" description="Disordered" evidence="5">
    <location>
        <begin position="790"/>
        <end position="809"/>
    </location>
</feature>
<organism evidence="6 7">
    <name type="scientific">Jaminaea rosea</name>
    <dbReference type="NCBI Taxonomy" id="1569628"/>
    <lineage>
        <taxon>Eukaryota</taxon>
        <taxon>Fungi</taxon>
        <taxon>Dikarya</taxon>
        <taxon>Basidiomycota</taxon>
        <taxon>Ustilaginomycotina</taxon>
        <taxon>Exobasidiomycetes</taxon>
        <taxon>Microstromatales</taxon>
        <taxon>Microstromatales incertae sedis</taxon>
        <taxon>Jaminaea</taxon>
    </lineage>
</organism>
<feature type="compositionally biased region" description="Pro residues" evidence="5">
    <location>
        <begin position="577"/>
        <end position="587"/>
    </location>
</feature>
<dbReference type="SUPFAM" id="SSF50978">
    <property type="entry name" value="WD40 repeat-like"/>
    <property type="match status" value="1"/>
</dbReference>
<dbReference type="OrthoDB" id="2421129at2759"/>
<dbReference type="PROSITE" id="PS00678">
    <property type="entry name" value="WD_REPEATS_1"/>
    <property type="match status" value="2"/>
</dbReference>
<feature type="compositionally biased region" description="Low complexity" evidence="5">
    <location>
        <begin position="1226"/>
        <end position="1250"/>
    </location>
</feature>
<feature type="compositionally biased region" description="Gly residues" evidence="5">
    <location>
        <begin position="1188"/>
        <end position="1197"/>
    </location>
</feature>
<dbReference type="Pfam" id="PF11816">
    <property type="entry name" value="DUF3337"/>
    <property type="match status" value="1"/>
</dbReference>
<dbReference type="Pfam" id="PF00400">
    <property type="entry name" value="WD40"/>
    <property type="match status" value="4"/>
</dbReference>
<feature type="compositionally biased region" description="Low complexity" evidence="5">
    <location>
        <begin position="598"/>
        <end position="610"/>
    </location>
</feature>
<feature type="region of interest" description="Disordered" evidence="5">
    <location>
        <begin position="147"/>
        <end position="213"/>
    </location>
</feature>
<dbReference type="Proteomes" id="UP000245884">
    <property type="component" value="Unassembled WGS sequence"/>
</dbReference>
<feature type="region of interest" description="Disordered" evidence="5">
    <location>
        <begin position="869"/>
        <end position="899"/>
    </location>
</feature>
<dbReference type="InterPro" id="IPR036322">
    <property type="entry name" value="WD40_repeat_dom_sf"/>
</dbReference>
<dbReference type="PRINTS" id="PR00320">
    <property type="entry name" value="GPROTEINBRPT"/>
</dbReference>
<feature type="compositionally biased region" description="Low complexity" evidence="5">
    <location>
        <begin position="11"/>
        <end position="25"/>
    </location>
</feature>
<feature type="compositionally biased region" description="Low complexity" evidence="5">
    <location>
        <begin position="1166"/>
        <end position="1180"/>
    </location>
</feature>
<feature type="repeat" description="WD" evidence="4">
    <location>
        <begin position="241"/>
        <end position="273"/>
    </location>
</feature>
<dbReference type="InterPro" id="IPR019775">
    <property type="entry name" value="WD40_repeat_CS"/>
</dbReference>
<name>A0A316V658_9BASI</name>
<dbReference type="PROSITE" id="PS50082">
    <property type="entry name" value="WD_REPEATS_2"/>
    <property type="match status" value="3"/>
</dbReference>
<feature type="region of interest" description="Disordered" evidence="5">
    <location>
        <begin position="518"/>
        <end position="664"/>
    </location>
</feature>
<feature type="compositionally biased region" description="Pro residues" evidence="5">
    <location>
        <begin position="47"/>
        <end position="58"/>
    </location>
</feature>
<feature type="compositionally biased region" description="Basic and acidic residues" evidence="5">
    <location>
        <begin position="880"/>
        <end position="889"/>
    </location>
</feature>
<keyword evidence="7" id="KW-1185">Reference proteome</keyword>
<dbReference type="GeneID" id="37031285"/>
<sequence length="1517" mass="158712">MVVAPPESGMTASTSSVSNNSSSALAAANLQPKRVTYVLPPASSSSTPPPRLQLPPLPGAGRHPSRAIKGGSAPIIQLHPSQPPQRDPSSSTQPRHPRHALPVTCLAIDPSTSILDGGNNDPTPSGLLYTAGRDGLVASWQLGMKMEKRRRQTTSVARRGNFTSMAEDDEDEWIFSERAGASDAQRESDEDNSAVDDEEEAARTSTPDHWQSLPFKDKWQVDEEWAKHNGSAPRAQFRSCVQAHTDWINDMLLCNSNQTVVTASSDRFVRLWNPHDSATCLSPSVLGSHSDYVKTLACPTFATPPWLVSGGLDQHVKLWDLNEMRRDPILDLHDLASVYCVDTDAHGAIIAVGTSEHGIRLYDPRADTGPSSSPVGHLLGHTDMIRSLLLSSSGRHLLSSSSDGTVKVWDVGEQRLVHSFSHHSTSVTSLYSNCPDLSVFYSADRDGVVCKVDTQDCEEMDEGECIVLAQTGGPVDGLVAVDDGFVFTAGTGADVQCWKDVPTRRSRQALYPIRGDDYQTREPSLFRRGSEPDYGTTATPAQYAPPAVKGSWTSFGGEDAIGIADSPTPSEMERSSPVPPANKPPLPSALKSGSSLAIPTQGQTQSSSSIPSPPLTGHHSHVSFSLAREDDKEAGSGAARSSSPQVKNTAVTTHTSSAPSLVPGVKPEATLFGIPFDSLVSLSTGDDPYGMGTGLGTTGMGTTGGLGSTLGHGHHAGQHRASSFSMGRNSLALDGGAVAAVGSLTLARLAQMRALAAQAALAPSAGAAPVAGRRSFSTSLRFASSRMSVDRHDSGLSGAGGVKQMDDGVDAESESDADEAAIARRAFEEREVAVKATPLRSKPVDVIRGTRGLTRSSMLNDRRHVLTYSPGRAHHNHHHRQDDAASDKAIDEEESDSDDDSTEIALWDLVRCTCLGYYRGSDLTPLLTHQDTPGDVLEKVKSHIEGFGANQAWCSVDTRAGSLAVHLDVGSCFDAELYLDECSDWVGRESYSRDDQRANLGQWVLRGLFGGFVEGEKLLRGGQGGVLGKGELALERREEVVRRLAQEEQAPLLPTSSSSTARTHQRPHLQMQNLPHDGSMIGGMHTPGNTIGLALAPQTPAVGPAGASPLSPSLANTYPAMASLTESVVPAATSTSSAGPASSAVPADYFSLDSAPQRPGAGGSAGMPSLPSSPALGSASVDTPGADGTTGGKGLMGRLGAKLRVGKDKNGGSGGGTATPTKERGAAAGQTASGTATPSTSAANATTAAASRKDLPTVALARQILAQVPTSSSTSTTDNTAPTNLGSADILPPLSLPPNTSISISIASADAAQWETIYRGLVASARDDVGALELALPGWLLEFLLLGEKKEKDTSTATATAGTAASKAPGAGKMSFILAPSDDSVPCLPSGEAKLTATRMLRLSKASLYVCEKLGYVVRDPAASTLANGGSSSAASIVGGSRRPSVTNLAAAAGMTPATPAASGGSDASPLRPQDLELSCNGTVLDGDITLLQVQRFFWRQGGDVRIEYRRKWQVQE</sequence>
<dbReference type="PROSITE" id="PS50294">
    <property type="entry name" value="WD_REPEATS_REGION"/>
    <property type="match status" value="2"/>
</dbReference>
<feature type="repeat" description="WD" evidence="4">
    <location>
        <begin position="286"/>
        <end position="322"/>
    </location>
</feature>
<feature type="compositionally biased region" description="Acidic residues" evidence="5">
    <location>
        <begin position="188"/>
        <end position="200"/>
    </location>
</feature>
<proteinExistence type="inferred from homology"/>
<dbReference type="STRING" id="1569628.A0A316V658"/>
<dbReference type="InterPro" id="IPR001680">
    <property type="entry name" value="WD40_rpt"/>
</dbReference>
<dbReference type="InterPro" id="IPR015943">
    <property type="entry name" value="WD40/YVTN_repeat-like_dom_sf"/>
</dbReference>
<feature type="region of interest" description="Disordered" evidence="5">
    <location>
        <begin position="1046"/>
        <end position="1067"/>
    </location>
</feature>
<feature type="region of interest" description="Disordered" evidence="5">
    <location>
        <begin position="1"/>
        <end position="25"/>
    </location>
</feature>
<reference evidence="6 7" key="1">
    <citation type="journal article" date="2018" name="Mol. Biol. Evol.">
        <title>Broad Genomic Sampling Reveals a Smut Pathogenic Ancestry of the Fungal Clade Ustilaginomycotina.</title>
        <authorList>
            <person name="Kijpornyongpan T."/>
            <person name="Mondo S.J."/>
            <person name="Barry K."/>
            <person name="Sandor L."/>
            <person name="Lee J."/>
            <person name="Lipzen A."/>
            <person name="Pangilinan J."/>
            <person name="LaButti K."/>
            <person name="Hainaut M."/>
            <person name="Henrissat B."/>
            <person name="Grigoriev I.V."/>
            <person name="Spatafora J.W."/>
            <person name="Aime M.C."/>
        </authorList>
    </citation>
    <scope>NUCLEOTIDE SEQUENCE [LARGE SCALE GENOMIC DNA]</scope>
    <source>
        <strain evidence="6 7">MCA 5214</strain>
    </source>
</reference>
<dbReference type="InterPro" id="IPR021772">
    <property type="entry name" value="WDR48/Bun107"/>
</dbReference>
<evidence type="ECO:0000256" key="1">
    <source>
        <dbReference type="ARBA" id="ARBA00006917"/>
    </source>
</evidence>
<dbReference type="GO" id="GO:0043130">
    <property type="term" value="F:ubiquitin binding"/>
    <property type="evidence" value="ECO:0007669"/>
    <property type="project" value="TreeGrafter"/>
</dbReference>
<keyword evidence="3" id="KW-0677">Repeat</keyword>
<dbReference type="EMBL" id="KZ819662">
    <property type="protein sequence ID" value="PWN30925.1"/>
    <property type="molecule type" value="Genomic_DNA"/>
</dbReference>
<feature type="compositionally biased region" description="Polar residues" evidence="5">
    <location>
        <begin position="639"/>
        <end position="659"/>
    </location>
</feature>
<feature type="compositionally biased region" description="Acidic residues" evidence="5">
    <location>
        <begin position="890"/>
        <end position="899"/>
    </location>
</feature>
<dbReference type="PANTHER" id="PTHR19862:SF14">
    <property type="entry name" value="WD REPEAT-CONTAINING PROTEIN 48"/>
    <property type="match status" value="1"/>
</dbReference>
<feature type="region of interest" description="Disordered" evidence="5">
    <location>
        <begin position="1150"/>
        <end position="1251"/>
    </location>
</feature>
<dbReference type="RefSeq" id="XP_025365537.1">
    <property type="nucleotide sequence ID" value="XM_025509462.1"/>
</dbReference>
<feature type="repeat" description="WD" evidence="4">
    <location>
        <begin position="378"/>
        <end position="419"/>
    </location>
</feature>
<dbReference type="PANTHER" id="PTHR19862">
    <property type="entry name" value="WD REPEAT-CONTAINING PROTEIN 48"/>
    <property type="match status" value="1"/>
</dbReference>
<feature type="compositionally biased region" description="Polar residues" evidence="5">
    <location>
        <begin position="153"/>
        <end position="164"/>
    </location>
</feature>
<comment type="similarity">
    <text evidence="1">Belongs to the WD repeat WDR48 family.</text>
</comment>
<evidence type="ECO:0000256" key="4">
    <source>
        <dbReference type="PROSITE-ProRule" id="PRU00221"/>
    </source>
</evidence>
<feature type="region of interest" description="Disordered" evidence="5">
    <location>
        <begin position="37"/>
        <end position="97"/>
    </location>
</feature>
<evidence type="ECO:0000256" key="5">
    <source>
        <dbReference type="SAM" id="MobiDB-lite"/>
    </source>
</evidence>
<dbReference type="SMART" id="SM00320">
    <property type="entry name" value="WD40"/>
    <property type="match status" value="7"/>
</dbReference>
<dbReference type="GO" id="GO:0000724">
    <property type="term" value="P:double-strand break repair via homologous recombination"/>
    <property type="evidence" value="ECO:0007669"/>
    <property type="project" value="TreeGrafter"/>
</dbReference>
<evidence type="ECO:0000313" key="7">
    <source>
        <dbReference type="Proteomes" id="UP000245884"/>
    </source>
</evidence>
<evidence type="ECO:0000256" key="3">
    <source>
        <dbReference type="ARBA" id="ARBA00022737"/>
    </source>
</evidence>
<feature type="compositionally biased region" description="Basic and acidic residues" evidence="5">
    <location>
        <begin position="518"/>
        <end position="531"/>
    </location>
</feature>
<feature type="compositionally biased region" description="Low complexity" evidence="5">
    <location>
        <begin position="536"/>
        <end position="547"/>
    </location>
</feature>
<keyword evidence="2 4" id="KW-0853">WD repeat</keyword>
<gene>
    <name evidence="6" type="ORF">BDZ90DRAFT_28259</name>
</gene>
<dbReference type="InterPro" id="IPR051246">
    <property type="entry name" value="WDR48"/>
</dbReference>
<evidence type="ECO:0000256" key="2">
    <source>
        <dbReference type="ARBA" id="ARBA00022574"/>
    </source>
</evidence>